<dbReference type="AlphaFoldDB" id="A0AA35VKE9"/>
<dbReference type="Pfam" id="PF00561">
    <property type="entry name" value="Abhydrolase_1"/>
    <property type="match status" value="1"/>
</dbReference>
<dbReference type="InterPro" id="IPR029058">
    <property type="entry name" value="AB_hydrolase_fold"/>
</dbReference>
<dbReference type="PANTHER" id="PTHR13468:SF22">
    <property type="entry name" value="DEK DOMAIN-CONTAINING CHROMATIN-ASSOCIATED PROTEIN 3"/>
    <property type="match status" value="1"/>
</dbReference>
<dbReference type="EMBL" id="OX465077">
    <property type="protein sequence ID" value="CAI9267955.1"/>
    <property type="molecule type" value="Genomic_DNA"/>
</dbReference>
<dbReference type="PANTHER" id="PTHR13468">
    <property type="entry name" value="DEK PROTEIN"/>
    <property type="match status" value="1"/>
</dbReference>
<gene>
    <name evidence="2" type="ORF">LSALG_LOCUS8409</name>
</gene>
<accession>A0AA35VKE9</accession>
<dbReference type="GO" id="GO:0005634">
    <property type="term" value="C:nucleus"/>
    <property type="evidence" value="ECO:0007669"/>
    <property type="project" value="TreeGrafter"/>
</dbReference>
<dbReference type="GO" id="GO:0042393">
    <property type="term" value="F:histone binding"/>
    <property type="evidence" value="ECO:0007669"/>
    <property type="project" value="TreeGrafter"/>
</dbReference>
<feature type="domain" description="AB hydrolase-1" evidence="1">
    <location>
        <begin position="135"/>
        <end position="186"/>
    </location>
</feature>
<name>A0AA35VKE9_LACSI</name>
<sequence length="343" mass="39626">MVDKYGKKQGRSWLLNLNKSNTSLDSLGSAVSSQSVNGGILAIQVKMNILRFSGFVWQESDEKQKLKVKEKLDKYNKEKFLEFCDLFDMPIGKTSAKKEDVVIKLIDFMLKPHVTNKTEDWFIDSREEWRKVNHLDKFIFLGHSLGGYVVSKYALKHPEHVHHLVLVGPAGFTLEVDHKSEWLTKSRTTWKGAVMMHLWESNFTPMKVLSLDVWNFMMELMIHKVTALAIHKPMSAMMHHAGHRFHEVFQMKHGDYSDLPATKISELMICNSLDVISLMLVVPCELINIHILHLYNFRIFYCTYCPYIVASKHSNGILDESISSMSSEIPHVCMLLQKSFFFL</sequence>
<dbReference type="GO" id="GO:2000779">
    <property type="term" value="P:regulation of double-strand break repair"/>
    <property type="evidence" value="ECO:0007669"/>
    <property type="project" value="TreeGrafter"/>
</dbReference>
<evidence type="ECO:0000313" key="3">
    <source>
        <dbReference type="Proteomes" id="UP001177003"/>
    </source>
</evidence>
<dbReference type="GO" id="GO:0003677">
    <property type="term" value="F:DNA binding"/>
    <property type="evidence" value="ECO:0007669"/>
    <property type="project" value="InterPro"/>
</dbReference>
<dbReference type="InterPro" id="IPR044198">
    <property type="entry name" value="DEK"/>
</dbReference>
<keyword evidence="3" id="KW-1185">Reference proteome</keyword>
<dbReference type="GO" id="GO:0016787">
    <property type="term" value="F:hydrolase activity"/>
    <property type="evidence" value="ECO:0007669"/>
    <property type="project" value="UniProtKB-ARBA"/>
</dbReference>
<organism evidence="2 3">
    <name type="scientific">Lactuca saligna</name>
    <name type="common">Willowleaf lettuce</name>
    <dbReference type="NCBI Taxonomy" id="75948"/>
    <lineage>
        <taxon>Eukaryota</taxon>
        <taxon>Viridiplantae</taxon>
        <taxon>Streptophyta</taxon>
        <taxon>Embryophyta</taxon>
        <taxon>Tracheophyta</taxon>
        <taxon>Spermatophyta</taxon>
        <taxon>Magnoliopsida</taxon>
        <taxon>eudicotyledons</taxon>
        <taxon>Gunneridae</taxon>
        <taxon>Pentapetalae</taxon>
        <taxon>asterids</taxon>
        <taxon>campanulids</taxon>
        <taxon>Asterales</taxon>
        <taxon>Asteraceae</taxon>
        <taxon>Cichorioideae</taxon>
        <taxon>Cichorieae</taxon>
        <taxon>Lactucinae</taxon>
        <taxon>Lactuca</taxon>
    </lineage>
</organism>
<dbReference type="Gene3D" id="3.40.50.1820">
    <property type="entry name" value="alpha/beta hydrolase"/>
    <property type="match status" value="1"/>
</dbReference>
<dbReference type="SUPFAM" id="SSF53474">
    <property type="entry name" value="alpha/beta-Hydrolases"/>
    <property type="match status" value="1"/>
</dbReference>
<evidence type="ECO:0000313" key="2">
    <source>
        <dbReference type="EMBL" id="CAI9267955.1"/>
    </source>
</evidence>
<dbReference type="Proteomes" id="UP001177003">
    <property type="component" value="Chromosome 1"/>
</dbReference>
<reference evidence="2" key="1">
    <citation type="submission" date="2023-04" db="EMBL/GenBank/DDBJ databases">
        <authorList>
            <person name="Vijverberg K."/>
            <person name="Xiong W."/>
            <person name="Schranz E."/>
        </authorList>
    </citation>
    <scope>NUCLEOTIDE SEQUENCE</scope>
</reference>
<protein>
    <recommendedName>
        <fullName evidence="1">AB hydrolase-1 domain-containing protein</fullName>
    </recommendedName>
</protein>
<proteinExistence type="predicted"/>
<dbReference type="GO" id="GO:0006325">
    <property type="term" value="P:chromatin organization"/>
    <property type="evidence" value="ECO:0007669"/>
    <property type="project" value="InterPro"/>
</dbReference>
<dbReference type="InterPro" id="IPR000073">
    <property type="entry name" value="AB_hydrolase_1"/>
</dbReference>
<evidence type="ECO:0000259" key="1">
    <source>
        <dbReference type="Pfam" id="PF00561"/>
    </source>
</evidence>